<comment type="caution">
    <text evidence="4">The sequence shown here is derived from an EMBL/GenBank/DDBJ whole genome shotgun (WGS) entry which is preliminary data.</text>
</comment>
<keyword evidence="5" id="KW-1185">Reference proteome</keyword>
<comment type="similarity">
    <text evidence="1">Belongs to the hemerythrin family.</text>
</comment>
<dbReference type="Gene3D" id="1.20.120.50">
    <property type="entry name" value="Hemerythrin-like"/>
    <property type="match status" value="1"/>
</dbReference>
<protein>
    <submittedName>
        <fullName evidence="4">Uncharacterized protein</fullName>
    </submittedName>
</protein>
<evidence type="ECO:0000313" key="4">
    <source>
        <dbReference type="EMBL" id="EET85120.1"/>
    </source>
</evidence>
<accession>C6Q042</accession>
<dbReference type="Proteomes" id="UP000004198">
    <property type="component" value="Unassembled WGS sequence"/>
</dbReference>
<organism evidence="4 5">
    <name type="scientific">Clostridium carboxidivorans P7</name>
    <dbReference type="NCBI Taxonomy" id="536227"/>
    <lineage>
        <taxon>Bacteria</taxon>
        <taxon>Bacillati</taxon>
        <taxon>Bacillota</taxon>
        <taxon>Clostridia</taxon>
        <taxon>Eubacteriales</taxon>
        <taxon>Clostridiaceae</taxon>
        <taxon>Clostridium</taxon>
    </lineage>
</organism>
<dbReference type="AlphaFoldDB" id="C6Q042"/>
<dbReference type="InterPro" id="IPR035938">
    <property type="entry name" value="Hemerythrin-like_sf"/>
</dbReference>
<gene>
    <name evidence="4" type="ORF">CcarbDRAFT_4409</name>
</gene>
<keyword evidence="2" id="KW-0479">Metal-binding</keyword>
<dbReference type="EMBL" id="ACVI01000107">
    <property type="protein sequence ID" value="EET85120.1"/>
    <property type="molecule type" value="Genomic_DNA"/>
</dbReference>
<reference evidence="4 5" key="1">
    <citation type="submission" date="2009-06" db="EMBL/GenBank/DDBJ databases">
        <title>The draft genome of Clostridium carboxidivorans P7.</title>
        <authorList>
            <consortium name="US DOE Joint Genome Institute (JGI-PGF)"/>
            <person name="Lucas S."/>
            <person name="Copeland A."/>
            <person name="Lapidus A."/>
            <person name="Glavina del Rio T."/>
            <person name="Tice H."/>
            <person name="Bruce D."/>
            <person name="Goodwin L."/>
            <person name="Pitluck S."/>
            <person name="Larimer F."/>
            <person name="Land M.L."/>
            <person name="Hauser L."/>
            <person name="Hemme C.L."/>
        </authorList>
    </citation>
    <scope>NUCLEOTIDE SEQUENCE [LARGE SCALE GENOMIC DNA]</scope>
    <source>
        <strain evidence="4 5">P7</strain>
    </source>
</reference>
<evidence type="ECO:0000313" key="5">
    <source>
        <dbReference type="Proteomes" id="UP000004198"/>
    </source>
</evidence>
<evidence type="ECO:0000256" key="3">
    <source>
        <dbReference type="ARBA" id="ARBA00023004"/>
    </source>
</evidence>
<evidence type="ECO:0000256" key="1">
    <source>
        <dbReference type="ARBA" id="ARBA00010587"/>
    </source>
</evidence>
<evidence type="ECO:0000256" key="2">
    <source>
        <dbReference type="ARBA" id="ARBA00022723"/>
    </source>
</evidence>
<sequence>MKNLLKNLEMKNLKKMDENQDEYLMNILEFFMKWITGHILARDMDYVQYARTLA</sequence>
<proteinExistence type="inferred from homology"/>
<name>C6Q042_9CLOT</name>
<dbReference type="GO" id="GO:0046872">
    <property type="term" value="F:metal ion binding"/>
    <property type="evidence" value="ECO:0007669"/>
    <property type="project" value="UniProtKB-KW"/>
</dbReference>
<keyword evidence="3" id="KW-0408">Iron</keyword>